<keyword evidence="3" id="KW-1185">Reference proteome</keyword>
<feature type="compositionally biased region" description="Polar residues" evidence="1">
    <location>
        <begin position="1"/>
        <end position="15"/>
    </location>
</feature>
<evidence type="ECO:0000256" key="1">
    <source>
        <dbReference type="SAM" id="MobiDB-lite"/>
    </source>
</evidence>
<feature type="compositionally biased region" description="Basic and acidic residues" evidence="1">
    <location>
        <begin position="150"/>
        <end position="159"/>
    </location>
</feature>
<gene>
    <name evidence="2" type="ORF">AAF712_011935</name>
</gene>
<name>A0ABR2ZHV0_9AGAR</name>
<sequence>MSLGRPTTPTQSNIPIDSLDASGVFTNRNASPLANTLNGDTESFTSSTFIHDYQSQNPQSHYTNFNFHAGDHIPAAMGARASDHHIAANVVLDSGYTNPSNFAHENEPRSLLIPFYWPWTLLNSIIRIALRTIAIAGVETAPRDILPQHIQDRKDHPGTDARFPPSFNPNRAADSRTLQRMSSPRRPSCSG</sequence>
<dbReference type="EMBL" id="JBBXMP010000143">
    <property type="protein sequence ID" value="KAL0061232.1"/>
    <property type="molecule type" value="Genomic_DNA"/>
</dbReference>
<dbReference type="Proteomes" id="UP001437256">
    <property type="component" value="Unassembled WGS sequence"/>
</dbReference>
<organism evidence="2 3">
    <name type="scientific">Marasmius tenuissimus</name>
    <dbReference type="NCBI Taxonomy" id="585030"/>
    <lineage>
        <taxon>Eukaryota</taxon>
        <taxon>Fungi</taxon>
        <taxon>Dikarya</taxon>
        <taxon>Basidiomycota</taxon>
        <taxon>Agaricomycotina</taxon>
        <taxon>Agaricomycetes</taxon>
        <taxon>Agaricomycetidae</taxon>
        <taxon>Agaricales</taxon>
        <taxon>Marasmiineae</taxon>
        <taxon>Marasmiaceae</taxon>
        <taxon>Marasmius</taxon>
    </lineage>
</organism>
<feature type="region of interest" description="Disordered" evidence="1">
    <location>
        <begin position="1"/>
        <end position="21"/>
    </location>
</feature>
<protein>
    <submittedName>
        <fullName evidence="2">Uncharacterized protein</fullName>
    </submittedName>
</protein>
<proteinExistence type="predicted"/>
<reference evidence="2 3" key="1">
    <citation type="submission" date="2024-05" db="EMBL/GenBank/DDBJ databases">
        <title>A draft genome resource for the thread blight pathogen Marasmius tenuissimus strain MS-2.</title>
        <authorList>
            <person name="Yulfo-Soto G.E."/>
            <person name="Baruah I.K."/>
            <person name="Amoako-Attah I."/>
            <person name="Bukari Y."/>
            <person name="Meinhardt L.W."/>
            <person name="Bailey B.A."/>
            <person name="Cohen S.P."/>
        </authorList>
    </citation>
    <scope>NUCLEOTIDE SEQUENCE [LARGE SCALE GENOMIC DNA]</scope>
    <source>
        <strain evidence="2 3">MS-2</strain>
    </source>
</reference>
<comment type="caution">
    <text evidence="2">The sequence shown here is derived from an EMBL/GenBank/DDBJ whole genome shotgun (WGS) entry which is preliminary data.</text>
</comment>
<accession>A0ABR2ZHV0</accession>
<evidence type="ECO:0000313" key="3">
    <source>
        <dbReference type="Proteomes" id="UP001437256"/>
    </source>
</evidence>
<feature type="region of interest" description="Disordered" evidence="1">
    <location>
        <begin position="150"/>
        <end position="191"/>
    </location>
</feature>
<evidence type="ECO:0000313" key="2">
    <source>
        <dbReference type="EMBL" id="KAL0061232.1"/>
    </source>
</evidence>